<organism evidence="1 2">
    <name type="scientific">Trifolium medium</name>
    <dbReference type="NCBI Taxonomy" id="97028"/>
    <lineage>
        <taxon>Eukaryota</taxon>
        <taxon>Viridiplantae</taxon>
        <taxon>Streptophyta</taxon>
        <taxon>Embryophyta</taxon>
        <taxon>Tracheophyta</taxon>
        <taxon>Spermatophyta</taxon>
        <taxon>Magnoliopsida</taxon>
        <taxon>eudicotyledons</taxon>
        <taxon>Gunneridae</taxon>
        <taxon>Pentapetalae</taxon>
        <taxon>rosids</taxon>
        <taxon>fabids</taxon>
        <taxon>Fabales</taxon>
        <taxon>Fabaceae</taxon>
        <taxon>Papilionoideae</taxon>
        <taxon>50 kb inversion clade</taxon>
        <taxon>NPAAA clade</taxon>
        <taxon>Hologalegina</taxon>
        <taxon>IRL clade</taxon>
        <taxon>Trifolieae</taxon>
        <taxon>Trifolium</taxon>
    </lineage>
</organism>
<sequence length="17" mass="1739">MVGSGKRSGTVTAFNAR</sequence>
<accession>A0A392RJ04</accession>
<keyword evidence="2" id="KW-1185">Reference proteome</keyword>
<dbReference type="EMBL" id="LXQA010234955">
    <property type="protein sequence ID" value="MCI36561.1"/>
    <property type="molecule type" value="Genomic_DNA"/>
</dbReference>
<reference evidence="1 2" key="1">
    <citation type="journal article" date="2018" name="Front. Plant Sci.">
        <title>Red Clover (Trifolium pratense) and Zigzag Clover (T. medium) - A Picture of Genomic Similarities and Differences.</title>
        <authorList>
            <person name="Dluhosova J."/>
            <person name="Istvanek J."/>
            <person name="Nedelnik J."/>
            <person name="Repkova J."/>
        </authorList>
    </citation>
    <scope>NUCLEOTIDE SEQUENCE [LARGE SCALE GENOMIC DNA]</scope>
    <source>
        <strain evidence="2">cv. 10/8</strain>
        <tissue evidence="1">Leaf</tissue>
    </source>
</reference>
<feature type="non-terminal residue" evidence="1">
    <location>
        <position position="17"/>
    </location>
</feature>
<dbReference type="AlphaFoldDB" id="A0A392RJ04"/>
<proteinExistence type="predicted"/>
<protein>
    <submittedName>
        <fullName evidence="1">Uncharacterized protein</fullName>
    </submittedName>
</protein>
<evidence type="ECO:0000313" key="2">
    <source>
        <dbReference type="Proteomes" id="UP000265520"/>
    </source>
</evidence>
<name>A0A392RJ04_9FABA</name>
<dbReference type="Proteomes" id="UP000265520">
    <property type="component" value="Unassembled WGS sequence"/>
</dbReference>
<comment type="caution">
    <text evidence="1">The sequence shown here is derived from an EMBL/GenBank/DDBJ whole genome shotgun (WGS) entry which is preliminary data.</text>
</comment>
<evidence type="ECO:0000313" key="1">
    <source>
        <dbReference type="EMBL" id="MCI36561.1"/>
    </source>
</evidence>